<feature type="compositionally biased region" description="Gly residues" evidence="1">
    <location>
        <begin position="1"/>
        <end position="15"/>
    </location>
</feature>
<dbReference type="EnsemblPlants" id="OMERI11G17590.3">
    <property type="protein sequence ID" value="OMERI11G17590.3"/>
    <property type="gene ID" value="OMERI11G17590"/>
</dbReference>
<sequence length="342" mass="38984">MDRDAGGGGGGGDPATGGPAEFPGEAKITLRPDFLLLQAAARKSKRYAIQQSILYKEHKRQSRHQLRGAQPSTSQKPRHAEAGSKTHVRQSVLYSERKRQPRHERGGTQPPTLLSDELRELEEYRKTHTFSSFEDAIHYVLSVHPRTLSGLPVTEDDHHDGEAQSVPVQVPTSEASVDVVHNGNKWMGEEVMTAFEKYVEERDYLKGIEYKLDELCHQCLNVKNYNHIFHHFNFSVKTKTPGSTDWTSELYFAEVKTMFRQKVYFCWPLEPNENGHCNACKNQGMDDLKHPVIGAFDRGDNDTMFPYMYIGDDTACPYFWLSESDDEFPNRVLDDSDDDDII</sequence>
<feature type="domain" description="DUF3615" evidence="2">
    <location>
        <begin position="192"/>
        <end position="291"/>
    </location>
</feature>
<feature type="compositionally biased region" description="Basic residues" evidence="1">
    <location>
        <begin position="57"/>
        <end position="66"/>
    </location>
</feature>
<dbReference type="Gramene" id="OMERI11G17590.3">
    <property type="protein sequence ID" value="OMERI11G17590.3"/>
    <property type="gene ID" value="OMERI11G17590"/>
</dbReference>
<proteinExistence type="predicted"/>
<evidence type="ECO:0000259" key="2">
    <source>
        <dbReference type="Pfam" id="PF12274"/>
    </source>
</evidence>
<evidence type="ECO:0000313" key="3">
    <source>
        <dbReference type="EnsemblPlants" id="OMERI11G17590.3"/>
    </source>
</evidence>
<dbReference type="PANTHER" id="PTHR33326:SF14">
    <property type="entry name" value="EXPRESSED PROTEIN"/>
    <property type="match status" value="1"/>
</dbReference>
<feature type="region of interest" description="Disordered" evidence="1">
    <location>
        <begin position="55"/>
        <end position="115"/>
    </location>
</feature>
<protein>
    <recommendedName>
        <fullName evidence="2">DUF3615 domain-containing protein</fullName>
    </recommendedName>
</protein>
<reference evidence="3" key="2">
    <citation type="submission" date="2018-05" db="EMBL/GenBank/DDBJ databases">
        <title>OmerRS3 (Oryza meridionalis Reference Sequence Version 3).</title>
        <authorList>
            <person name="Zhang J."/>
            <person name="Kudrna D."/>
            <person name="Lee S."/>
            <person name="Talag J."/>
            <person name="Welchert J."/>
            <person name="Wing R.A."/>
        </authorList>
    </citation>
    <scope>NUCLEOTIDE SEQUENCE [LARGE SCALE GENOMIC DNA]</scope>
    <source>
        <strain evidence="3">cv. OR44</strain>
    </source>
</reference>
<name>A0A0E0F844_9ORYZ</name>
<organism evidence="3">
    <name type="scientific">Oryza meridionalis</name>
    <dbReference type="NCBI Taxonomy" id="40149"/>
    <lineage>
        <taxon>Eukaryota</taxon>
        <taxon>Viridiplantae</taxon>
        <taxon>Streptophyta</taxon>
        <taxon>Embryophyta</taxon>
        <taxon>Tracheophyta</taxon>
        <taxon>Spermatophyta</taxon>
        <taxon>Magnoliopsida</taxon>
        <taxon>Liliopsida</taxon>
        <taxon>Poales</taxon>
        <taxon>Poaceae</taxon>
        <taxon>BOP clade</taxon>
        <taxon>Oryzoideae</taxon>
        <taxon>Oryzeae</taxon>
        <taxon>Oryzinae</taxon>
        <taxon>Oryza</taxon>
    </lineage>
</organism>
<evidence type="ECO:0000313" key="4">
    <source>
        <dbReference type="Proteomes" id="UP000008021"/>
    </source>
</evidence>
<dbReference type="Pfam" id="PF12274">
    <property type="entry name" value="DUF3615"/>
    <property type="match status" value="1"/>
</dbReference>
<feature type="region of interest" description="Disordered" evidence="1">
    <location>
        <begin position="1"/>
        <end position="25"/>
    </location>
</feature>
<dbReference type="AlphaFoldDB" id="A0A0E0F844"/>
<keyword evidence="4" id="KW-1185">Reference proteome</keyword>
<evidence type="ECO:0000256" key="1">
    <source>
        <dbReference type="SAM" id="MobiDB-lite"/>
    </source>
</evidence>
<accession>A0A0E0F844</accession>
<dbReference type="Proteomes" id="UP000008021">
    <property type="component" value="Chromosome 11"/>
</dbReference>
<dbReference type="PANTHER" id="PTHR33326">
    <property type="entry name" value="OS05G0543800 PROTEIN"/>
    <property type="match status" value="1"/>
</dbReference>
<feature type="compositionally biased region" description="Basic and acidic residues" evidence="1">
    <location>
        <begin position="95"/>
        <end position="106"/>
    </location>
</feature>
<dbReference type="InterPro" id="IPR022059">
    <property type="entry name" value="DUF3615"/>
</dbReference>
<reference evidence="3" key="1">
    <citation type="submission" date="2015-04" db="UniProtKB">
        <authorList>
            <consortium name="EnsemblPlants"/>
        </authorList>
    </citation>
    <scope>IDENTIFICATION</scope>
</reference>